<evidence type="ECO:0000313" key="2">
    <source>
        <dbReference type="EMBL" id="ABY53441.1"/>
    </source>
</evidence>
<accession>B0FXP6</accession>
<dbReference type="InterPro" id="IPR027351">
    <property type="entry name" value="(+)RNA_virus_helicase_core_dom"/>
</dbReference>
<reference evidence="2" key="2">
    <citation type="journal article" date="2008" name="J. Virol. Methods">
        <title>Evidence for novel viruses by analysis of nucleic acids in virus-like particle fractions from Ambrosia psilostachya.</title>
        <authorList>
            <person name="Melcher U."/>
            <person name="Muthukumar V."/>
            <person name="Wiley G.B."/>
            <person name="Min B.E."/>
            <person name="Palmer M.W."/>
            <person name="Verchot-Lubicz J."/>
            <person name="Ali A."/>
            <person name="Nelson R.S."/>
            <person name="Roe B.A."/>
            <person name="Thapa V."/>
            <person name="Pierce M.L."/>
        </authorList>
    </citation>
    <scope>NUCLEOTIDE SEQUENCE</scope>
    <source>
        <strain evidence="2">05TGP00321.Flex4</strain>
    </source>
</reference>
<proteinExistence type="predicted"/>
<dbReference type="GO" id="GO:0005524">
    <property type="term" value="F:ATP binding"/>
    <property type="evidence" value="ECO:0007669"/>
    <property type="project" value="InterPro"/>
</dbReference>
<feature type="domain" description="(+)RNA virus helicase C-terminal" evidence="1">
    <location>
        <begin position="27"/>
        <end position="229"/>
    </location>
</feature>
<sequence length="254" mass="28263">MDVIISKILESGFTRTDEPISEGNQVVVHAIAGSGKTRLIKELLDAHNFIRAYTHGPVPSRGISGRSVIKATSQPPQGLPEGTYTILDEYLAGPSEGYHCLLADPFQYAQEPKRAHFIGTHSHRFGRNTAALLTSLGFTCSSARSDVVLHTDYWKFRPTGQAIAFQAEVCANLRANNLEHTNDTEALGKTYKEVAFYHTDWEELKEEDYPDRHKLYICLTRHRSKLTLVSPDHPNYPQVVQQVTPASDAPTTSS</sequence>
<evidence type="ECO:0000259" key="1">
    <source>
        <dbReference type="Pfam" id="PF01443"/>
    </source>
</evidence>
<dbReference type="EMBL" id="EU362849">
    <property type="protein sequence ID" value="ABY53441.1"/>
    <property type="molecule type" value="Genomic_RNA"/>
</dbReference>
<name>B0FXP6_9VIRU</name>
<protein>
    <submittedName>
        <fullName evidence="2">Triple gene block protein 1</fullName>
    </submittedName>
</protein>
<reference evidence="2" key="1">
    <citation type="submission" date="2007-12" db="EMBL/GenBank/DDBJ databases">
        <authorList>
            <person name="Melcher U.K."/>
            <person name="Muthukumar V."/>
            <person name="Wiley G.B."/>
            <person name="Min B.E."/>
            <person name="Palmer M.W."/>
            <person name="Verchot-Lubicz J."/>
            <person name="Nelson R.S."/>
            <person name="Roe B.A."/>
            <person name="Thapa V."/>
            <person name="Pierce M.L."/>
        </authorList>
    </citation>
    <scope>NUCLEOTIDE SEQUENCE</scope>
    <source>
        <strain evidence="2">05TGP00321.Flex4</strain>
    </source>
</reference>
<dbReference type="Pfam" id="PF01443">
    <property type="entry name" value="Viral_helicase1"/>
    <property type="match status" value="1"/>
</dbReference>
<organism evidence="2">
    <name type="scientific">Ambrosia asymptomatic virus 1 UKM-2007</name>
    <dbReference type="NCBI Taxonomy" id="490891"/>
    <lineage>
        <taxon>Viruses</taxon>
        <taxon>Riboviria</taxon>
        <taxon>Orthornavirae</taxon>
        <taxon>Kitrinoviricota</taxon>
        <taxon>Alsuviricetes</taxon>
        <taxon>Tymovirales</taxon>
        <taxon>Alphaflexiviridae</taxon>
        <taxon>Potexvirus</taxon>
        <taxon>Potexvirus nesignambrosiae</taxon>
    </lineage>
</organism>